<evidence type="ECO:0000256" key="1">
    <source>
        <dbReference type="PROSITE-ProRule" id="PRU00339"/>
    </source>
</evidence>
<dbReference type="Proteomes" id="UP000235965">
    <property type="component" value="Unassembled WGS sequence"/>
</dbReference>
<gene>
    <name evidence="3" type="primary">Ttc8_1</name>
    <name evidence="3" type="ORF">B7P43_G00465</name>
</gene>
<keyword evidence="1" id="KW-0802">TPR repeat</keyword>
<accession>A0A2J7R8L0</accession>
<feature type="compositionally biased region" description="Low complexity" evidence="2">
    <location>
        <begin position="125"/>
        <end position="137"/>
    </location>
</feature>
<dbReference type="FunFam" id="1.25.40.10:FF:000300">
    <property type="entry name" value="Tetratricopeptide repeat domain 8"/>
    <property type="match status" value="1"/>
</dbReference>
<dbReference type="InterPro" id="IPR011990">
    <property type="entry name" value="TPR-like_helical_dom_sf"/>
</dbReference>
<dbReference type="GO" id="GO:0097730">
    <property type="term" value="C:non-motile cilium"/>
    <property type="evidence" value="ECO:0007669"/>
    <property type="project" value="TreeGrafter"/>
</dbReference>
<dbReference type="GO" id="GO:0034464">
    <property type="term" value="C:BBSome"/>
    <property type="evidence" value="ECO:0007669"/>
    <property type="project" value="InterPro"/>
</dbReference>
<reference evidence="3 4" key="1">
    <citation type="submission" date="2017-12" db="EMBL/GenBank/DDBJ databases">
        <title>Hemimetabolous genomes reveal molecular basis of termite eusociality.</title>
        <authorList>
            <person name="Harrison M.C."/>
            <person name="Jongepier E."/>
            <person name="Robertson H.M."/>
            <person name="Arning N."/>
            <person name="Bitard-Feildel T."/>
            <person name="Chao H."/>
            <person name="Childers C.P."/>
            <person name="Dinh H."/>
            <person name="Doddapaneni H."/>
            <person name="Dugan S."/>
            <person name="Gowin J."/>
            <person name="Greiner C."/>
            <person name="Han Y."/>
            <person name="Hu H."/>
            <person name="Hughes D.S.T."/>
            <person name="Huylmans A.-K."/>
            <person name="Kemena C."/>
            <person name="Kremer L.P.M."/>
            <person name="Lee S.L."/>
            <person name="Lopez-Ezquerra A."/>
            <person name="Mallet L."/>
            <person name="Monroy-Kuhn J.M."/>
            <person name="Moser A."/>
            <person name="Murali S.C."/>
            <person name="Muzny D.M."/>
            <person name="Otani S."/>
            <person name="Piulachs M.-D."/>
            <person name="Poelchau M."/>
            <person name="Qu J."/>
            <person name="Schaub F."/>
            <person name="Wada-Katsumata A."/>
            <person name="Worley K.C."/>
            <person name="Xie Q."/>
            <person name="Ylla G."/>
            <person name="Poulsen M."/>
            <person name="Gibbs R.A."/>
            <person name="Schal C."/>
            <person name="Richards S."/>
            <person name="Belles X."/>
            <person name="Korb J."/>
            <person name="Bornberg-Bauer E."/>
        </authorList>
    </citation>
    <scope>NUCLEOTIDE SEQUENCE [LARGE SCALE GENOMIC DNA]</scope>
    <source>
        <tissue evidence="3">Whole body</tissue>
    </source>
</reference>
<dbReference type="InParanoid" id="A0A2J7R8L0"/>
<dbReference type="SUPFAM" id="SSF48452">
    <property type="entry name" value="TPR-like"/>
    <property type="match status" value="1"/>
</dbReference>
<feature type="compositionally biased region" description="Polar residues" evidence="2">
    <location>
        <begin position="92"/>
        <end position="102"/>
    </location>
</feature>
<evidence type="ECO:0000256" key="2">
    <source>
        <dbReference type="SAM" id="MobiDB-lite"/>
    </source>
</evidence>
<dbReference type="OrthoDB" id="421121at2759"/>
<dbReference type="EMBL" id="NEVH01006721">
    <property type="protein sequence ID" value="PNF37171.1"/>
    <property type="molecule type" value="Genomic_DNA"/>
</dbReference>
<name>A0A2J7R8L0_9NEOP</name>
<dbReference type="GO" id="GO:0036064">
    <property type="term" value="C:ciliary basal body"/>
    <property type="evidence" value="ECO:0007669"/>
    <property type="project" value="TreeGrafter"/>
</dbReference>
<dbReference type="FunCoup" id="A0A2J7R8L0">
    <property type="interactions" value="72"/>
</dbReference>
<feature type="repeat" description="TPR" evidence="1">
    <location>
        <begin position="415"/>
        <end position="448"/>
    </location>
</feature>
<organism evidence="3 4">
    <name type="scientific">Cryptotermes secundus</name>
    <dbReference type="NCBI Taxonomy" id="105785"/>
    <lineage>
        <taxon>Eukaryota</taxon>
        <taxon>Metazoa</taxon>
        <taxon>Ecdysozoa</taxon>
        <taxon>Arthropoda</taxon>
        <taxon>Hexapoda</taxon>
        <taxon>Insecta</taxon>
        <taxon>Pterygota</taxon>
        <taxon>Neoptera</taxon>
        <taxon>Polyneoptera</taxon>
        <taxon>Dictyoptera</taxon>
        <taxon>Blattodea</taxon>
        <taxon>Blattoidea</taxon>
        <taxon>Termitoidae</taxon>
        <taxon>Kalotermitidae</taxon>
        <taxon>Cryptotermitinae</taxon>
        <taxon>Cryptotermes</taxon>
    </lineage>
</organism>
<feature type="region of interest" description="Disordered" evidence="2">
    <location>
        <begin position="75"/>
        <end position="140"/>
    </location>
</feature>
<sequence>MDQFYTALSLYRRRKYEECVAECTELLEKNPYDQAIWTLKMKALTEQVYVDDIEAEEEGIAEALMDTDTIAQVARPGTSLRTPGTAQGGSNQGLRPRTQTGRPLSGVVRPATQSGRPGTMEQALRTPRTARTARPVTSQSARSVRLGTASMLTESGGPFIQLSRLNMGKYAAQGIIAKPLFEYIFYHENDVRHALELAVQATQACQFKDWWWKVQLGKCYFTLGLVRDAEQQFRSALKQQQVVEIFLRLARVYIRVDQPLSALDVCKTGLQYFPGEVTLTTEIARLFEGLNNIPTSIKYYRDVLKEDATHVEAIACIGLQHFYTDQPEISLRFYRRLLQMGIYNAELFNNLGLCCFYAQQYDMTITCFEQALNLATDEAVADVWYNIAHVAIGVGDCNLGMQCLRLSLSADSNHAPAYNNLGVLEMRLGHAEEARAFFQAAGSLAPYLFEPHYNYAKLAEKMGDLQTSYIVIQKSLQAYPSHVDSKELLEKLQKHFAFI</sequence>
<dbReference type="Gene3D" id="1.25.40.10">
    <property type="entry name" value="Tetratricopeptide repeat domain"/>
    <property type="match status" value="1"/>
</dbReference>
<comment type="caution">
    <text evidence="3">The sequence shown here is derived from an EMBL/GenBank/DDBJ whole genome shotgun (WGS) entry which is preliminary data.</text>
</comment>
<dbReference type="PANTHER" id="PTHR44177">
    <property type="entry name" value="TETRATRICOPEPTIDE REPEAT PROTEIN 8"/>
    <property type="match status" value="1"/>
</dbReference>
<dbReference type="PANTHER" id="PTHR44177:SF1">
    <property type="entry name" value="TETRATRICOPEPTIDE REPEAT PROTEIN 8"/>
    <property type="match status" value="1"/>
</dbReference>
<feature type="repeat" description="TPR" evidence="1">
    <location>
        <begin position="345"/>
        <end position="378"/>
    </location>
</feature>
<dbReference type="PROSITE" id="PS50005">
    <property type="entry name" value="TPR"/>
    <property type="match status" value="2"/>
</dbReference>
<dbReference type="STRING" id="105785.A0A2J7R8L0"/>
<evidence type="ECO:0000313" key="4">
    <source>
        <dbReference type="Proteomes" id="UP000235965"/>
    </source>
</evidence>
<proteinExistence type="predicted"/>
<evidence type="ECO:0000313" key="3">
    <source>
        <dbReference type="EMBL" id="PNF37171.1"/>
    </source>
</evidence>
<dbReference type="SMART" id="SM00028">
    <property type="entry name" value="TPR"/>
    <property type="match status" value="7"/>
</dbReference>
<dbReference type="Pfam" id="PF13181">
    <property type="entry name" value="TPR_8"/>
    <property type="match status" value="2"/>
</dbReference>
<dbReference type="GO" id="GO:1905515">
    <property type="term" value="P:non-motile cilium assembly"/>
    <property type="evidence" value="ECO:0007669"/>
    <property type="project" value="InterPro"/>
</dbReference>
<dbReference type="InterPro" id="IPR028796">
    <property type="entry name" value="BBS8"/>
</dbReference>
<dbReference type="CDD" id="cd21341">
    <property type="entry name" value="TTC8_N"/>
    <property type="match status" value="1"/>
</dbReference>
<dbReference type="InterPro" id="IPR019734">
    <property type="entry name" value="TPR_rpt"/>
</dbReference>
<dbReference type="AlphaFoldDB" id="A0A2J7R8L0"/>
<protein>
    <submittedName>
        <fullName evidence="3">Tetratricopeptide repeat protein 8</fullName>
    </submittedName>
</protein>
<keyword evidence="4" id="KW-1185">Reference proteome</keyword>